<proteinExistence type="predicted"/>
<evidence type="ECO:0000313" key="2">
    <source>
        <dbReference type="Proteomes" id="UP001176471"/>
    </source>
</evidence>
<sequence length="668" mass="75181">MSNSQLGKALSAHDETFGKAERLSTAHTKRTPEFDKIHATLAQLNAIDLPPLLGTRSLHRARLNFAIEKVDAAAAHLAEDMDQDDADLTASRAEFALHMARELSLGKRRSVNYEVADAPAAFDALFRAASRHSDDHGLVVEIHRRLTMKKEMEALKLAAGLIKREPDYLEEAIDIVRRVYRRPYRPKIAAQVDHILASLQDSPVGEVLADHIFARKLEAQVRAARIQAIDAVEDGPSLTEVWDFLDQRGAAGARALVRLKDLFLSVFPDDEEIKLAIVEEYARFAVASQLTDVAKRMLECAAQTRKFWQDDGFRADILEKMRLSCTDESIGENCFLLGIDHFLSGSDKFVGYFSKSATLVNQLSLSGASSLFDNLDETDEHGLARIETSFRDVNRVALAYVCCADLGYFGRYAKAYAASARAAGGKVRLHFHIAAPTWDEAAAAVATELSGFDDISFSWERPAFALPAYYASMRFLRAEDFLRHVAKQIILTDIDVTFTKSPDEFLNRLSDTDCDVAFRIYDRVRTVRQAAKPWGLIYRYPRLLPWSIVNAACLYLSDRNQSIVARQVAQDMRRYLGRAIRTKESAWWVDQNSLYTTLQTVQGIDDVRIANIEDHGLPFGSFDYADSTAFVGTHPNFIRLKSVSQASPSLYKRIRRFFKNLKVQRLPR</sequence>
<organism evidence="1 2">
    <name type="scientific">Sphingobium cyanobacteriorum</name>
    <dbReference type="NCBI Taxonomy" id="3063954"/>
    <lineage>
        <taxon>Bacteria</taxon>
        <taxon>Pseudomonadati</taxon>
        <taxon>Pseudomonadota</taxon>
        <taxon>Alphaproteobacteria</taxon>
        <taxon>Sphingomonadales</taxon>
        <taxon>Sphingomonadaceae</taxon>
        <taxon>Sphingobium</taxon>
    </lineage>
</organism>
<evidence type="ECO:0008006" key="3">
    <source>
        <dbReference type="Google" id="ProtNLM"/>
    </source>
</evidence>
<dbReference type="Proteomes" id="UP001176471">
    <property type="component" value="Unassembled WGS sequence"/>
</dbReference>
<evidence type="ECO:0000313" key="1">
    <source>
        <dbReference type="EMBL" id="MDO7833938.1"/>
    </source>
</evidence>
<dbReference type="EMBL" id="JAUQOM010000001">
    <property type="protein sequence ID" value="MDO7833938.1"/>
    <property type="molecule type" value="Genomic_DNA"/>
</dbReference>
<reference evidence="1" key="1">
    <citation type="submission" date="2023-07" db="EMBL/GenBank/DDBJ databases">
        <title>Bacterial whole genome sequence for Sphingobium sp. HBC34.</title>
        <authorList>
            <person name="Le V."/>
            <person name="Ko S.-R."/>
            <person name="Ahn C.-Y."/>
            <person name="Oh H.-M."/>
        </authorList>
    </citation>
    <scope>NUCLEOTIDE SEQUENCE</scope>
    <source>
        <strain evidence="1">HBC34</strain>
    </source>
</reference>
<gene>
    <name evidence="1" type="ORF">Q4610_02665</name>
</gene>
<comment type="caution">
    <text evidence="1">The sequence shown here is derived from an EMBL/GenBank/DDBJ whole genome shotgun (WGS) entry which is preliminary data.</text>
</comment>
<accession>A0ABT8ZHC4</accession>
<name>A0ABT8ZHC4_9SPHN</name>
<keyword evidence="2" id="KW-1185">Reference proteome</keyword>
<protein>
    <recommendedName>
        <fullName evidence="3">Nucleotide-diphospho-sugar transferase domain-containing protein</fullName>
    </recommendedName>
</protein>